<evidence type="ECO:0000256" key="3">
    <source>
        <dbReference type="ARBA" id="ARBA00022544"/>
    </source>
</evidence>
<dbReference type="PANTHER" id="PTHR35789:SF1">
    <property type="entry name" value="SPORE GERMINATION PROTEIN B3"/>
    <property type="match status" value="1"/>
</dbReference>
<dbReference type="InterPro" id="IPR046953">
    <property type="entry name" value="Spore_GerAC-like_C"/>
</dbReference>
<dbReference type="NCBIfam" id="TIGR02887">
    <property type="entry name" value="spore_ger_x_C"/>
    <property type="match status" value="1"/>
</dbReference>
<dbReference type="Proteomes" id="UP001493487">
    <property type="component" value="Unassembled WGS sequence"/>
</dbReference>
<evidence type="ECO:0000313" key="11">
    <source>
        <dbReference type="Proteomes" id="UP001493487"/>
    </source>
</evidence>
<keyword evidence="6" id="KW-0564">Palmitate</keyword>
<evidence type="ECO:0000256" key="4">
    <source>
        <dbReference type="ARBA" id="ARBA00022729"/>
    </source>
</evidence>
<accession>A0ABV1KTZ6</accession>
<comment type="subcellular location">
    <subcellularLocation>
        <location evidence="1">Membrane</location>
        <topology evidence="1">Lipid-anchor</topology>
    </subcellularLocation>
</comment>
<dbReference type="InterPro" id="IPR057336">
    <property type="entry name" value="GerAC_N"/>
</dbReference>
<reference evidence="10 11" key="1">
    <citation type="journal article" date="2023" name="Genome Announc.">
        <title>Pan-Genome Analyses of the Genus Cohnella and Proposal of the Novel Species Cohnella silvisoli sp. nov., Isolated from Forest Soil.</title>
        <authorList>
            <person name="Wang C."/>
            <person name="Mao L."/>
            <person name="Bao G."/>
            <person name="Zhu H."/>
        </authorList>
    </citation>
    <scope>NUCLEOTIDE SEQUENCE [LARGE SCALE GENOMIC DNA]</scope>
    <source>
        <strain evidence="10 11">NL03-T5-1</strain>
    </source>
</reference>
<evidence type="ECO:0000256" key="5">
    <source>
        <dbReference type="ARBA" id="ARBA00023136"/>
    </source>
</evidence>
<keyword evidence="4" id="KW-0732">Signal</keyword>
<feature type="domain" description="Spore germination GerAC-like C-terminal" evidence="8">
    <location>
        <begin position="217"/>
        <end position="383"/>
    </location>
</feature>
<dbReference type="Gene3D" id="3.30.300.210">
    <property type="entry name" value="Nutrient germinant receptor protein C, domain 3"/>
    <property type="match status" value="1"/>
</dbReference>
<comment type="similarity">
    <text evidence="2">Belongs to the GerABKC lipoprotein family.</text>
</comment>
<evidence type="ECO:0000256" key="2">
    <source>
        <dbReference type="ARBA" id="ARBA00007886"/>
    </source>
</evidence>
<sequence>MFISLVWVSFLTGCWNRKEMNELAIVLAAGIDKVDDRYRFSAQVVDPGQVSSRKGGGGGRAPATLYTEEADTIFEAVRKITRISPRKLYFSHLRIFVIDESLAKEGMAEVLDFLNRDHEIRSDFYIVVSKGVKAEDTLKILTAVETIPANQLFSSLDASERNWSPSMTVTIDSLIDDLISDGKNPVLTGLRVVGELETGKSKRNVENIDPPGRLRYSGLAVFKKDRLIGWLNEDESRGYNFIMDNVKSSVGNVTCPGEGKVIGEVIRANTVVKGMVYRGRPQVNINVRIEGNVGEVECATLDLTKKDTIRELEKKMGKKIGKSMESVIEKAQNSYKSDIFGFGKAIRRSNPKAWKTLKKGWDEEYFTDLRVTINVDYKIRGTGTMGKSFLNEMK</sequence>
<evidence type="ECO:0000259" key="9">
    <source>
        <dbReference type="Pfam" id="PF25198"/>
    </source>
</evidence>
<name>A0ABV1KTZ6_9BACL</name>
<dbReference type="PANTHER" id="PTHR35789">
    <property type="entry name" value="SPORE GERMINATION PROTEIN B3"/>
    <property type="match status" value="1"/>
</dbReference>
<dbReference type="InterPro" id="IPR008844">
    <property type="entry name" value="Spore_GerAC-like"/>
</dbReference>
<keyword evidence="5" id="KW-0472">Membrane</keyword>
<evidence type="ECO:0000256" key="1">
    <source>
        <dbReference type="ARBA" id="ARBA00004635"/>
    </source>
</evidence>
<gene>
    <name evidence="10" type="ORF">QJS35_11045</name>
</gene>
<organism evidence="10 11">
    <name type="scientific">Cohnella silvisoli</name>
    <dbReference type="NCBI Taxonomy" id="2873699"/>
    <lineage>
        <taxon>Bacteria</taxon>
        <taxon>Bacillati</taxon>
        <taxon>Bacillota</taxon>
        <taxon>Bacilli</taxon>
        <taxon>Bacillales</taxon>
        <taxon>Paenibacillaceae</taxon>
        <taxon>Cohnella</taxon>
    </lineage>
</organism>
<evidence type="ECO:0000256" key="7">
    <source>
        <dbReference type="ARBA" id="ARBA00023288"/>
    </source>
</evidence>
<proteinExistence type="inferred from homology"/>
<keyword evidence="11" id="KW-1185">Reference proteome</keyword>
<comment type="caution">
    <text evidence="10">The sequence shown here is derived from an EMBL/GenBank/DDBJ whole genome shotgun (WGS) entry which is preliminary data.</text>
</comment>
<evidence type="ECO:0000313" key="10">
    <source>
        <dbReference type="EMBL" id="MEQ4482932.1"/>
    </source>
</evidence>
<keyword evidence="3" id="KW-0309">Germination</keyword>
<evidence type="ECO:0000256" key="6">
    <source>
        <dbReference type="ARBA" id="ARBA00023139"/>
    </source>
</evidence>
<dbReference type="Pfam" id="PF05504">
    <property type="entry name" value="Spore_GerAC"/>
    <property type="match status" value="1"/>
</dbReference>
<dbReference type="InterPro" id="IPR038501">
    <property type="entry name" value="Spore_GerAC_C_sf"/>
</dbReference>
<dbReference type="EMBL" id="JASKHM010000005">
    <property type="protein sequence ID" value="MEQ4482932.1"/>
    <property type="molecule type" value="Genomic_DNA"/>
</dbReference>
<feature type="domain" description="Spore germination protein N-terminal" evidence="9">
    <location>
        <begin position="16"/>
        <end position="191"/>
    </location>
</feature>
<dbReference type="Pfam" id="PF25198">
    <property type="entry name" value="Spore_GerAC_N"/>
    <property type="match status" value="1"/>
</dbReference>
<protein>
    <submittedName>
        <fullName evidence="10">Ger(X)C family spore germination protein</fullName>
    </submittedName>
</protein>
<evidence type="ECO:0000259" key="8">
    <source>
        <dbReference type="Pfam" id="PF05504"/>
    </source>
</evidence>
<keyword evidence="7" id="KW-0449">Lipoprotein</keyword>